<protein>
    <recommendedName>
        <fullName evidence="2">Right handed beta helix domain-containing protein</fullName>
    </recommendedName>
</protein>
<feature type="domain" description="Right handed beta helix" evidence="2">
    <location>
        <begin position="98"/>
        <end position="256"/>
    </location>
</feature>
<dbReference type="AlphaFoldDB" id="A0A228HTQ0"/>
<keyword evidence="1" id="KW-0732">Signal</keyword>
<reference evidence="3 4" key="2">
    <citation type="submission" date="2017-08" db="EMBL/GenBank/DDBJ databases">
        <title>WGS of novel Burkholderia cepaca complex species.</title>
        <authorList>
            <person name="Lipuma J."/>
            <person name="Spilker T."/>
        </authorList>
    </citation>
    <scope>NUCLEOTIDE SEQUENCE [LARGE SCALE GENOMIC DNA]</scope>
    <source>
        <strain evidence="3 4">AU17325</strain>
    </source>
</reference>
<dbReference type="OrthoDB" id="4710199at2"/>
<dbReference type="Proteomes" id="UP000214600">
    <property type="component" value="Unassembled WGS sequence"/>
</dbReference>
<evidence type="ECO:0000313" key="3">
    <source>
        <dbReference type="EMBL" id="OXI33560.1"/>
    </source>
</evidence>
<dbReference type="Gene3D" id="2.160.20.10">
    <property type="entry name" value="Single-stranded right-handed beta-helix, Pectin lyase-like"/>
    <property type="match status" value="1"/>
</dbReference>
<organism evidence="3 4">
    <name type="scientific">Burkholderia aenigmatica</name>
    <dbReference type="NCBI Taxonomy" id="2015348"/>
    <lineage>
        <taxon>Bacteria</taxon>
        <taxon>Pseudomonadati</taxon>
        <taxon>Pseudomonadota</taxon>
        <taxon>Betaproteobacteria</taxon>
        <taxon>Burkholderiales</taxon>
        <taxon>Burkholderiaceae</taxon>
        <taxon>Burkholderia</taxon>
        <taxon>Burkholderia cepacia complex</taxon>
    </lineage>
</organism>
<dbReference type="Pfam" id="PF13229">
    <property type="entry name" value="Beta_helix"/>
    <property type="match status" value="1"/>
</dbReference>
<sequence>MNRSFRIAAVSIAALCAASFQIARAAPPDVTVYPAANGSDQSDALQQAFDALQPGQRLVLAPGQYAVSRSLTVKNPQVVISGYGATLSATRSEDQTIVMSGKNSTLVGVTLVGTGTTRLTTPESTKVEITGIGVQVLDVSVRGGSSAGLFVFGGKDVALVGNDVRDTLADGIHTTYGSRNVLVQDNTVTGTGDDLIAVVSYIPDGAISSNVLIRNNNVSGNYWGRGITVVGGADVTITGNTVRGVEKAAGILVGQEDGYNTYGANNVVVSNNTISDISLPNPGNPRPETGMAGIDLNTHSGKVTRVAVLDNRLSSVRYSGVRALGNVCQFRIERNTLTSIGGAALDLIQAPSCAPSQIVCAANTLDGRALTPTGCVSSATLDITGANVSRMPVVRDALRQPRNAAATAQAH</sequence>
<evidence type="ECO:0000256" key="1">
    <source>
        <dbReference type="SAM" id="SignalP"/>
    </source>
</evidence>
<feature type="signal peptide" evidence="1">
    <location>
        <begin position="1"/>
        <end position="25"/>
    </location>
</feature>
<dbReference type="InterPro" id="IPR039448">
    <property type="entry name" value="Beta_helix"/>
</dbReference>
<dbReference type="SMART" id="SM00710">
    <property type="entry name" value="PbH1"/>
    <property type="match status" value="8"/>
</dbReference>
<comment type="caution">
    <text evidence="3">The sequence shown here is derived from an EMBL/GenBank/DDBJ whole genome shotgun (WGS) entry which is preliminary data.</text>
</comment>
<dbReference type="InterPro" id="IPR006626">
    <property type="entry name" value="PbH1"/>
</dbReference>
<feature type="chain" id="PRO_5012443624" description="Right handed beta helix domain-containing protein" evidence="1">
    <location>
        <begin position="26"/>
        <end position="411"/>
    </location>
</feature>
<name>A0A228HTQ0_9BURK</name>
<dbReference type="EMBL" id="NKFA01000032">
    <property type="protein sequence ID" value="OXI33560.1"/>
    <property type="molecule type" value="Genomic_DNA"/>
</dbReference>
<reference evidence="4" key="1">
    <citation type="submission" date="2017-06" db="EMBL/GenBank/DDBJ databases">
        <authorList>
            <person name="LiPuma J."/>
            <person name="Spilker T."/>
        </authorList>
    </citation>
    <scope>NUCLEOTIDE SEQUENCE [LARGE SCALE GENOMIC DNA]</scope>
    <source>
        <strain evidence="4">AU17325</strain>
    </source>
</reference>
<accession>A0A228HTQ0</accession>
<dbReference type="RefSeq" id="WP_089454178.1">
    <property type="nucleotide sequence ID" value="NZ_CP184470.1"/>
</dbReference>
<evidence type="ECO:0000313" key="4">
    <source>
        <dbReference type="Proteomes" id="UP000214600"/>
    </source>
</evidence>
<gene>
    <name evidence="3" type="ORF">CFB84_38165</name>
</gene>
<evidence type="ECO:0000259" key="2">
    <source>
        <dbReference type="Pfam" id="PF13229"/>
    </source>
</evidence>
<dbReference type="SUPFAM" id="SSF51126">
    <property type="entry name" value="Pectin lyase-like"/>
    <property type="match status" value="1"/>
</dbReference>
<dbReference type="InterPro" id="IPR011050">
    <property type="entry name" value="Pectin_lyase_fold/virulence"/>
</dbReference>
<dbReference type="InterPro" id="IPR012334">
    <property type="entry name" value="Pectin_lyas_fold"/>
</dbReference>
<dbReference type="GeneID" id="99664540"/>
<proteinExistence type="predicted"/>